<dbReference type="AlphaFoldDB" id="A0A1N6RL64"/>
<keyword evidence="3" id="KW-1185">Reference proteome</keyword>
<dbReference type="Proteomes" id="UP000241788">
    <property type="component" value="Unassembled WGS sequence"/>
</dbReference>
<evidence type="ECO:0000313" key="2">
    <source>
        <dbReference type="EMBL" id="SIQ29529.1"/>
    </source>
</evidence>
<feature type="chain" id="PRO_5012817159" evidence="1">
    <location>
        <begin position="21"/>
        <end position="136"/>
    </location>
</feature>
<accession>A0A1N6RL64</accession>
<evidence type="ECO:0000256" key="1">
    <source>
        <dbReference type="SAM" id="SignalP"/>
    </source>
</evidence>
<gene>
    <name evidence="2" type="ORF">SAMN05421546_1035</name>
</gene>
<name>A0A1N6RL64_9GAMM</name>
<proteinExistence type="predicted"/>
<feature type="signal peptide" evidence="1">
    <location>
        <begin position="1"/>
        <end position="20"/>
    </location>
</feature>
<dbReference type="RefSeq" id="WP_165688557.1">
    <property type="nucleotide sequence ID" value="NZ_FTLW01000002.1"/>
</dbReference>
<dbReference type="PROSITE" id="PS51257">
    <property type="entry name" value="PROKAR_LIPOPROTEIN"/>
    <property type="match status" value="1"/>
</dbReference>
<protein>
    <submittedName>
        <fullName evidence="2">Uncharacterized protein</fullName>
    </submittedName>
</protein>
<organism evidence="2 3">
    <name type="scientific">Solilutibacter tolerans</name>
    <dbReference type="NCBI Taxonomy" id="1604334"/>
    <lineage>
        <taxon>Bacteria</taxon>
        <taxon>Pseudomonadati</taxon>
        <taxon>Pseudomonadota</taxon>
        <taxon>Gammaproteobacteria</taxon>
        <taxon>Lysobacterales</taxon>
        <taxon>Lysobacteraceae</taxon>
        <taxon>Solilutibacter</taxon>
    </lineage>
</organism>
<dbReference type="EMBL" id="FTLW01000002">
    <property type="protein sequence ID" value="SIQ29529.1"/>
    <property type="molecule type" value="Genomic_DNA"/>
</dbReference>
<sequence>MRLRKTGQLTMSLLTLSLMVACGGGGEGGAGKSTAAEPPDREWTDAARIEEVASALQACSCGGKTEQLQPSALGGAAPGDCRSMVDKIMGFTGLPANFVVTSGPVENAAALIMLDSQRQPKRVIAFNPISSRPRNG</sequence>
<reference evidence="3" key="1">
    <citation type="submission" date="2017-01" db="EMBL/GenBank/DDBJ databases">
        <authorList>
            <person name="Varghese N."/>
            <person name="Submissions S."/>
        </authorList>
    </citation>
    <scope>NUCLEOTIDE SEQUENCE [LARGE SCALE GENOMIC DNA]</scope>
    <source>
        <strain evidence="3">UM1</strain>
    </source>
</reference>
<keyword evidence="1" id="KW-0732">Signal</keyword>
<dbReference type="STRING" id="1604334.SAMN05421546_1035"/>
<evidence type="ECO:0000313" key="3">
    <source>
        <dbReference type="Proteomes" id="UP000241788"/>
    </source>
</evidence>